<dbReference type="InterPro" id="IPR006016">
    <property type="entry name" value="UspA"/>
</dbReference>
<evidence type="ECO:0000313" key="4">
    <source>
        <dbReference type="Proteomes" id="UP001266099"/>
    </source>
</evidence>
<dbReference type="PANTHER" id="PTHR46268:SF6">
    <property type="entry name" value="UNIVERSAL STRESS PROTEIN UP12"/>
    <property type="match status" value="1"/>
</dbReference>
<comment type="similarity">
    <text evidence="1">Belongs to the universal stress protein A family.</text>
</comment>
<comment type="caution">
    <text evidence="3">The sequence shown here is derived from an EMBL/GenBank/DDBJ whole genome shotgun (WGS) entry which is preliminary data.</text>
</comment>
<dbReference type="InterPro" id="IPR014729">
    <property type="entry name" value="Rossmann-like_a/b/a_fold"/>
</dbReference>
<proteinExistence type="inferred from homology"/>
<accession>A0ABU1T381</accession>
<feature type="domain" description="UspA" evidence="2">
    <location>
        <begin position="7"/>
        <end position="145"/>
    </location>
</feature>
<gene>
    <name evidence="3" type="ORF">J2S36_001367</name>
</gene>
<dbReference type="Pfam" id="PF00582">
    <property type="entry name" value="Usp"/>
    <property type="match status" value="2"/>
</dbReference>
<dbReference type="Gene3D" id="3.40.50.620">
    <property type="entry name" value="HUPs"/>
    <property type="match status" value="2"/>
</dbReference>
<organism evidence="3 4">
    <name type="scientific">Arcanobacterium hippocoleae</name>
    <dbReference type="NCBI Taxonomy" id="149017"/>
    <lineage>
        <taxon>Bacteria</taxon>
        <taxon>Bacillati</taxon>
        <taxon>Actinomycetota</taxon>
        <taxon>Actinomycetes</taxon>
        <taxon>Actinomycetales</taxon>
        <taxon>Actinomycetaceae</taxon>
        <taxon>Arcanobacterium</taxon>
    </lineage>
</organism>
<evidence type="ECO:0000313" key="3">
    <source>
        <dbReference type="EMBL" id="MDR6939824.1"/>
    </source>
</evidence>
<sequence length="307" mass="33235">MNHENLVAVGVDGSVPSIAAVEWGFEQALRRKAELQLVCVYDLPYYAAHNLPIGAPDVSHEGALIRAAAEKMINDLAAKYKDRGLVVSTKLIEGDPTEELVQLSKQAALLVVGGRVNRQGRISDRILHTVSTMLPAHACCPTVVVGADTLTGHLPVRKIAVGVDGSESAKMALQRAVWEADRWGAELLVVSTVNVDSVSWVPQFTLSKEFYDDLHAGIQRQISEVDEGRDVKISINVTQGNPVNVLADVSKEVDLLVLGTRGRGGFIGMLLGSTSQAIMELAQCPAFLVPRRVREGDDVAPQYLNQW</sequence>
<dbReference type="EMBL" id="JAVDUJ010000001">
    <property type="protein sequence ID" value="MDR6939824.1"/>
    <property type="molecule type" value="Genomic_DNA"/>
</dbReference>
<dbReference type="Proteomes" id="UP001266099">
    <property type="component" value="Unassembled WGS sequence"/>
</dbReference>
<reference evidence="3 4" key="1">
    <citation type="submission" date="2023-07" db="EMBL/GenBank/DDBJ databases">
        <title>Sequencing the genomes of 1000 actinobacteria strains.</title>
        <authorList>
            <person name="Klenk H.-P."/>
        </authorList>
    </citation>
    <scope>NUCLEOTIDE SEQUENCE [LARGE SCALE GENOMIC DNA]</scope>
    <source>
        <strain evidence="3 4">DSM 15539</strain>
    </source>
</reference>
<dbReference type="SUPFAM" id="SSF52402">
    <property type="entry name" value="Adenine nucleotide alpha hydrolases-like"/>
    <property type="match status" value="2"/>
</dbReference>
<evidence type="ECO:0000256" key="1">
    <source>
        <dbReference type="ARBA" id="ARBA00008791"/>
    </source>
</evidence>
<evidence type="ECO:0000259" key="2">
    <source>
        <dbReference type="Pfam" id="PF00582"/>
    </source>
</evidence>
<dbReference type="PANTHER" id="PTHR46268">
    <property type="entry name" value="STRESS RESPONSE PROTEIN NHAX"/>
    <property type="match status" value="1"/>
</dbReference>
<name>A0ABU1T381_9ACTO</name>
<dbReference type="CDD" id="cd00293">
    <property type="entry name" value="USP-like"/>
    <property type="match status" value="1"/>
</dbReference>
<feature type="domain" description="UspA" evidence="2">
    <location>
        <begin position="157"/>
        <end position="290"/>
    </location>
</feature>
<dbReference type="PRINTS" id="PR01438">
    <property type="entry name" value="UNVRSLSTRESS"/>
</dbReference>
<protein>
    <submittedName>
        <fullName evidence="3">Nucleotide-binding universal stress UspA family protein</fullName>
    </submittedName>
</protein>
<keyword evidence="4" id="KW-1185">Reference proteome</keyword>
<dbReference type="InterPro" id="IPR006015">
    <property type="entry name" value="Universal_stress_UspA"/>
</dbReference>
<dbReference type="RefSeq" id="WP_309956813.1">
    <property type="nucleotide sequence ID" value="NZ_JAVDUJ010000001.1"/>
</dbReference>